<feature type="transmembrane region" description="Helical" evidence="9">
    <location>
        <begin position="317"/>
        <end position="334"/>
    </location>
</feature>
<feature type="transmembrane region" description="Helical" evidence="9">
    <location>
        <begin position="192"/>
        <end position="211"/>
    </location>
</feature>
<dbReference type="GO" id="GO:0005471">
    <property type="term" value="F:ATP:ADP antiporter activity"/>
    <property type="evidence" value="ECO:0007669"/>
    <property type="project" value="InterPro"/>
</dbReference>
<feature type="compositionally biased region" description="Polar residues" evidence="10">
    <location>
        <begin position="454"/>
        <end position="463"/>
    </location>
</feature>
<comment type="subcellular location">
    <subcellularLocation>
        <location evidence="1 9">Membrane</location>
        <topology evidence="1 9">Multi-pass membrane protein</topology>
    </subcellularLocation>
</comment>
<feature type="transmembrane region" description="Helical" evidence="9">
    <location>
        <begin position="406"/>
        <end position="429"/>
    </location>
</feature>
<keyword evidence="5 9" id="KW-0547">Nucleotide-binding</keyword>
<feature type="transmembrane region" description="Helical" evidence="9">
    <location>
        <begin position="85"/>
        <end position="106"/>
    </location>
</feature>
<dbReference type="PANTHER" id="PTHR31187:SF1">
    <property type="entry name" value="ADP,ATP CARRIER PROTEIN 1"/>
    <property type="match status" value="1"/>
</dbReference>
<protein>
    <recommendedName>
        <fullName evidence="9">ADP,ATP carrier protein</fullName>
    </recommendedName>
</protein>
<feature type="transmembrane region" description="Helical" evidence="9">
    <location>
        <begin position="163"/>
        <end position="186"/>
    </location>
</feature>
<feature type="transmembrane region" description="Helical" evidence="9">
    <location>
        <begin position="18"/>
        <end position="37"/>
    </location>
</feature>
<reference evidence="11" key="1">
    <citation type="submission" date="2021-01" db="EMBL/GenBank/DDBJ databases">
        <authorList>
            <person name="Corre E."/>
            <person name="Pelletier E."/>
            <person name="Niang G."/>
            <person name="Scheremetjew M."/>
            <person name="Finn R."/>
            <person name="Kale V."/>
            <person name="Holt S."/>
            <person name="Cochrane G."/>
            <person name="Meng A."/>
            <person name="Brown T."/>
            <person name="Cohen L."/>
        </authorList>
    </citation>
    <scope>NUCLEOTIDE SEQUENCE</scope>
    <source>
        <strain evidence="11">CCMP645</strain>
    </source>
</reference>
<feature type="transmembrane region" description="Helical" evidence="9">
    <location>
        <begin position="285"/>
        <end position="310"/>
    </location>
</feature>
<evidence type="ECO:0000256" key="5">
    <source>
        <dbReference type="ARBA" id="ARBA00022741"/>
    </source>
</evidence>
<dbReference type="EMBL" id="HBIZ01016711">
    <property type="protein sequence ID" value="CAE0757785.1"/>
    <property type="molecule type" value="Transcribed_RNA"/>
</dbReference>
<keyword evidence="8 9" id="KW-0472">Membrane</keyword>
<accession>A0A7S4EWG1</accession>
<sequence>MLACLFKALYSDLSHEQLVQASFSSLLLCMIVGVYWLMRSLKDSIFATTVGLEYQPTAKMLSLVVVTVMLFFYNKLVDVVPRDQLFKVICCGFSAVFIAIASVLQSSTYGLYGQDGQALPASSTRLVGWIHYFAIESYGSLVVSLFWQHINAQMNLKEAKAQYGLIVAGGQVGAISGCTLVVSSRTLGVAELYYLGGILTLTPPIIVYFYLKRFPIVAANSTTHGAAAKRVAPGFLEGLRLLFRHPYVLGIFAVSALFEVIATILDYQMKVLGKASHDSTADFASFMGLFGQATNSVSLLFSVVGTSFVIRTFGLRLTLMLFPAMLVVVIALVYCSPSMHVLFWVMVTIKALSYALNNPSKEMLYMVTTDSIKFKAKSWIDVFGGRASKAMGSVVTNTFKKPVSSLMLYGSLVSLGIAGGLLLVTSLLGRAFEGLVQTNQPIGLESTLIDEEAQSLTQAQSTDEPAEPAAAIGRGGAASSALEHA</sequence>
<dbReference type="PANTHER" id="PTHR31187">
    <property type="match status" value="1"/>
</dbReference>
<evidence type="ECO:0000256" key="9">
    <source>
        <dbReference type="RuleBase" id="RU363121"/>
    </source>
</evidence>
<feature type="transmembrane region" description="Helical" evidence="9">
    <location>
        <begin position="126"/>
        <end position="147"/>
    </location>
</feature>
<keyword evidence="7 9" id="KW-1133">Transmembrane helix</keyword>
<evidence type="ECO:0000256" key="10">
    <source>
        <dbReference type="SAM" id="MobiDB-lite"/>
    </source>
</evidence>
<evidence type="ECO:0000256" key="6">
    <source>
        <dbReference type="ARBA" id="ARBA00022840"/>
    </source>
</evidence>
<dbReference type="AlphaFoldDB" id="A0A7S4EWG1"/>
<feature type="transmembrane region" description="Helical" evidence="9">
    <location>
        <begin position="57"/>
        <end position="73"/>
    </location>
</feature>
<evidence type="ECO:0000256" key="8">
    <source>
        <dbReference type="ARBA" id="ARBA00023136"/>
    </source>
</evidence>
<feature type="transmembrane region" description="Helical" evidence="9">
    <location>
        <begin position="340"/>
        <end position="356"/>
    </location>
</feature>
<organism evidence="11">
    <name type="scientific">Chrysotila carterae</name>
    <name type="common">Marine alga</name>
    <name type="synonym">Syracosphaera carterae</name>
    <dbReference type="NCBI Taxonomy" id="13221"/>
    <lineage>
        <taxon>Eukaryota</taxon>
        <taxon>Haptista</taxon>
        <taxon>Haptophyta</taxon>
        <taxon>Prymnesiophyceae</taxon>
        <taxon>Isochrysidales</taxon>
        <taxon>Isochrysidaceae</taxon>
        <taxon>Chrysotila</taxon>
    </lineage>
</organism>
<evidence type="ECO:0000313" key="11">
    <source>
        <dbReference type="EMBL" id="CAE0757785.1"/>
    </source>
</evidence>
<evidence type="ECO:0000256" key="4">
    <source>
        <dbReference type="ARBA" id="ARBA00022692"/>
    </source>
</evidence>
<dbReference type="GO" id="GO:0016020">
    <property type="term" value="C:membrane"/>
    <property type="evidence" value="ECO:0007669"/>
    <property type="project" value="UniProtKB-SubCell"/>
</dbReference>
<keyword evidence="4 9" id="KW-0812">Transmembrane</keyword>
<gene>
    <name evidence="11" type="ORF">PCAR00345_LOCUS10379</name>
</gene>
<dbReference type="SUPFAM" id="SSF103473">
    <property type="entry name" value="MFS general substrate transporter"/>
    <property type="match status" value="1"/>
</dbReference>
<name>A0A7S4EWG1_CHRCT</name>
<dbReference type="InterPro" id="IPR036259">
    <property type="entry name" value="MFS_trans_sf"/>
</dbReference>
<dbReference type="InterPro" id="IPR004667">
    <property type="entry name" value="ADP_ATP_car_bac_type"/>
</dbReference>
<keyword evidence="6 9" id="KW-0067">ATP-binding</keyword>
<dbReference type="GO" id="GO:0005524">
    <property type="term" value="F:ATP binding"/>
    <property type="evidence" value="ECO:0007669"/>
    <property type="project" value="UniProtKB-KW"/>
</dbReference>
<evidence type="ECO:0000256" key="7">
    <source>
        <dbReference type="ARBA" id="ARBA00022989"/>
    </source>
</evidence>
<keyword evidence="3 9" id="KW-0813">Transport</keyword>
<dbReference type="Pfam" id="PF03219">
    <property type="entry name" value="TLC"/>
    <property type="match status" value="1"/>
</dbReference>
<feature type="compositionally biased region" description="Low complexity" evidence="10">
    <location>
        <begin position="467"/>
        <end position="485"/>
    </location>
</feature>
<feature type="transmembrane region" description="Helical" evidence="9">
    <location>
        <begin position="247"/>
        <end position="265"/>
    </location>
</feature>
<evidence type="ECO:0000256" key="3">
    <source>
        <dbReference type="ARBA" id="ARBA00022448"/>
    </source>
</evidence>
<comment type="similarity">
    <text evidence="2 9">Belongs to the ADP/ATP translocase tlc family.</text>
</comment>
<evidence type="ECO:0000256" key="2">
    <source>
        <dbReference type="ARBA" id="ARBA00007127"/>
    </source>
</evidence>
<feature type="region of interest" description="Disordered" evidence="10">
    <location>
        <begin position="453"/>
        <end position="485"/>
    </location>
</feature>
<proteinExistence type="inferred from homology"/>
<evidence type="ECO:0000256" key="1">
    <source>
        <dbReference type="ARBA" id="ARBA00004141"/>
    </source>
</evidence>